<sequence>MWILNGFLGSMQHKHMLSDKVTTAIARETLQKHAIITAHESKNILEDDHKKSKMKLPLLIQELQACLAVQLKIVFKIDNWVLQILDHDLEDKVIFNGGGNVMTLLAYAAVGLTLNINACCLALDAHHLFGSLTIEIPKLMAFIYNDQRVMLSPNISKVYYLDKAKATFIVVLLCYTVCVMDAYQFLFVVANTEEMEVALYLLMSLNPSHMHLLLKFFAATNTAKRATWVERSLVSFNLDLENKLTNAFKMDVLMEWGQGHRRAYSR</sequence>
<evidence type="ECO:0000313" key="3">
    <source>
        <dbReference type="Proteomes" id="UP001372338"/>
    </source>
</evidence>
<accession>A0AAN9E7Q5</accession>
<gene>
    <name evidence="2" type="ORF">RIF29_33351</name>
</gene>
<evidence type="ECO:0000313" key="2">
    <source>
        <dbReference type="EMBL" id="KAK7250729.1"/>
    </source>
</evidence>
<organism evidence="2 3">
    <name type="scientific">Crotalaria pallida</name>
    <name type="common">Smooth rattlebox</name>
    <name type="synonym">Crotalaria striata</name>
    <dbReference type="NCBI Taxonomy" id="3830"/>
    <lineage>
        <taxon>Eukaryota</taxon>
        <taxon>Viridiplantae</taxon>
        <taxon>Streptophyta</taxon>
        <taxon>Embryophyta</taxon>
        <taxon>Tracheophyta</taxon>
        <taxon>Spermatophyta</taxon>
        <taxon>Magnoliopsida</taxon>
        <taxon>eudicotyledons</taxon>
        <taxon>Gunneridae</taxon>
        <taxon>Pentapetalae</taxon>
        <taxon>rosids</taxon>
        <taxon>fabids</taxon>
        <taxon>Fabales</taxon>
        <taxon>Fabaceae</taxon>
        <taxon>Papilionoideae</taxon>
        <taxon>50 kb inversion clade</taxon>
        <taxon>genistoids sensu lato</taxon>
        <taxon>core genistoids</taxon>
        <taxon>Crotalarieae</taxon>
        <taxon>Crotalaria</taxon>
    </lineage>
</organism>
<dbReference type="EMBL" id="JAYWIO010000007">
    <property type="protein sequence ID" value="KAK7250729.1"/>
    <property type="molecule type" value="Genomic_DNA"/>
</dbReference>
<proteinExistence type="predicted"/>
<keyword evidence="1" id="KW-0812">Transmembrane</keyword>
<dbReference type="AlphaFoldDB" id="A0AAN9E7Q5"/>
<keyword evidence="1" id="KW-1133">Transmembrane helix</keyword>
<evidence type="ECO:0000256" key="1">
    <source>
        <dbReference type="SAM" id="Phobius"/>
    </source>
</evidence>
<keyword evidence="3" id="KW-1185">Reference proteome</keyword>
<name>A0AAN9E7Q5_CROPI</name>
<feature type="transmembrane region" description="Helical" evidence="1">
    <location>
        <begin position="166"/>
        <end position="186"/>
    </location>
</feature>
<keyword evidence="1" id="KW-0472">Membrane</keyword>
<feature type="transmembrane region" description="Helical" evidence="1">
    <location>
        <begin position="198"/>
        <end position="218"/>
    </location>
</feature>
<dbReference type="Proteomes" id="UP001372338">
    <property type="component" value="Unassembled WGS sequence"/>
</dbReference>
<reference evidence="2 3" key="1">
    <citation type="submission" date="2024-01" db="EMBL/GenBank/DDBJ databases">
        <title>The genomes of 5 underutilized Papilionoideae crops provide insights into root nodulation and disease resistanc.</title>
        <authorList>
            <person name="Yuan L."/>
        </authorList>
    </citation>
    <scope>NUCLEOTIDE SEQUENCE [LARGE SCALE GENOMIC DNA]</scope>
    <source>
        <strain evidence="2">ZHUSHIDOU_FW_LH</strain>
        <tissue evidence="2">Leaf</tissue>
    </source>
</reference>
<protein>
    <submittedName>
        <fullName evidence="2">Uncharacterized protein</fullName>
    </submittedName>
</protein>
<comment type="caution">
    <text evidence="2">The sequence shown here is derived from an EMBL/GenBank/DDBJ whole genome shotgun (WGS) entry which is preliminary data.</text>
</comment>